<evidence type="ECO:0000259" key="2">
    <source>
        <dbReference type="Pfam" id="PF13478"/>
    </source>
</evidence>
<dbReference type="Gene3D" id="3.40.50.720">
    <property type="entry name" value="NAD(P)-binding Rossmann-like Domain"/>
    <property type="match status" value="1"/>
</dbReference>
<dbReference type="PANTHER" id="PTHR30388">
    <property type="entry name" value="ALDEHYDE OXIDOREDUCTASE MOLYBDENUM COFACTOR ASSEMBLY PROTEIN"/>
    <property type="match status" value="1"/>
</dbReference>
<evidence type="ECO:0000313" key="4">
    <source>
        <dbReference type="Proteomes" id="UP000715781"/>
    </source>
</evidence>
<proteinExistence type="predicted"/>
<feature type="domain" description="XdhC Rossmann" evidence="2">
    <location>
        <begin position="208"/>
        <end position="352"/>
    </location>
</feature>
<dbReference type="InterPro" id="IPR003777">
    <property type="entry name" value="XdhC_CoxI"/>
</dbReference>
<dbReference type="Pfam" id="PF13478">
    <property type="entry name" value="XdhC_C"/>
    <property type="match status" value="1"/>
</dbReference>
<protein>
    <submittedName>
        <fullName evidence="3">XdhC family protein</fullName>
    </submittedName>
</protein>
<organism evidence="3 4">
    <name type="scientific">Mojavia pulchra JT2-VF2</name>
    <dbReference type="NCBI Taxonomy" id="287848"/>
    <lineage>
        <taxon>Bacteria</taxon>
        <taxon>Bacillati</taxon>
        <taxon>Cyanobacteriota</taxon>
        <taxon>Cyanophyceae</taxon>
        <taxon>Nostocales</taxon>
        <taxon>Nostocaceae</taxon>
    </lineage>
</organism>
<dbReference type="PANTHER" id="PTHR30388:SF6">
    <property type="entry name" value="XANTHINE DEHYDROGENASE SUBUNIT A-RELATED"/>
    <property type="match status" value="1"/>
</dbReference>
<comment type="caution">
    <text evidence="3">The sequence shown here is derived from an EMBL/GenBank/DDBJ whole genome shotgun (WGS) entry which is preliminary data.</text>
</comment>
<reference evidence="3" key="2">
    <citation type="journal article" date="2022" name="Microbiol. Resour. Announc.">
        <title>Metagenome Sequencing to Explore Phylogenomics of Terrestrial Cyanobacteria.</title>
        <authorList>
            <person name="Ward R.D."/>
            <person name="Stajich J.E."/>
            <person name="Johansen J.R."/>
            <person name="Huntemann M."/>
            <person name="Clum A."/>
            <person name="Foster B."/>
            <person name="Foster B."/>
            <person name="Roux S."/>
            <person name="Palaniappan K."/>
            <person name="Varghese N."/>
            <person name="Mukherjee S."/>
            <person name="Reddy T.B.K."/>
            <person name="Daum C."/>
            <person name="Copeland A."/>
            <person name="Chen I.A."/>
            <person name="Ivanova N.N."/>
            <person name="Kyrpides N.C."/>
            <person name="Shapiro N."/>
            <person name="Eloe-Fadrosh E.A."/>
            <person name="Pietrasiak N."/>
        </authorList>
    </citation>
    <scope>NUCLEOTIDE SEQUENCE</scope>
    <source>
        <strain evidence="3">JT2-VF2</strain>
    </source>
</reference>
<dbReference type="AlphaFoldDB" id="A0A951UGP5"/>
<dbReference type="EMBL" id="JAHHHN010000009">
    <property type="protein sequence ID" value="MBW4562757.1"/>
    <property type="molecule type" value="Genomic_DNA"/>
</dbReference>
<evidence type="ECO:0000313" key="3">
    <source>
        <dbReference type="EMBL" id="MBW4562757.1"/>
    </source>
</evidence>
<dbReference type="Pfam" id="PF02625">
    <property type="entry name" value="XdhC_CoxI"/>
    <property type="match status" value="2"/>
</dbReference>
<feature type="domain" description="XdhC- CoxI" evidence="1">
    <location>
        <begin position="15"/>
        <end position="81"/>
    </location>
</feature>
<name>A0A951UGP5_9NOST</name>
<evidence type="ECO:0000259" key="1">
    <source>
        <dbReference type="Pfam" id="PF02625"/>
    </source>
</evidence>
<dbReference type="Proteomes" id="UP000715781">
    <property type="component" value="Unassembled WGS sequence"/>
</dbReference>
<dbReference type="InterPro" id="IPR027051">
    <property type="entry name" value="XdhC_Rossmann_dom"/>
</dbReference>
<sequence length="390" mass="43008">MNELNAILKAFKECQHNAEPAFLATIVNVKGSTYRRPGARMLMTQAGHMLGMISGGCLENDVFEHTRCSMLDGQPIVVTYDTTADEDIVWGFGLGCNGVVQVLIERLDTNDPLNPLAVINQCFCNQQPGIIATVFAVEGIANVKVGERLLLNTDSNVTSNIAEPALTAALIKDAQVALQNQRLSVNKYQLLSGSVDVLIELIQPPIQLIIFGAGHDAVPVAQFAKNLGWHVTIVDCRASEATKERFAMADEVILSRRDILHKQISVDERTIAVVMTHNYLDDLEILKILLPSPARYLGFLGPKHRTEKLLQDLRAEEINYTSEQLQRLHGPIGIDIGADTPEAIALSIIAEIQAVLTNRCAGFLKDRTDPIHHRNEVKTTKIEQLEELKI</sequence>
<dbReference type="InterPro" id="IPR052698">
    <property type="entry name" value="MoCofactor_Util/Proc"/>
</dbReference>
<accession>A0A951UGP5</accession>
<gene>
    <name evidence="3" type="ORF">KME32_16735</name>
</gene>
<reference evidence="3" key="1">
    <citation type="submission" date="2021-05" db="EMBL/GenBank/DDBJ databases">
        <authorList>
            <person name="Pietrasiak N."/>
            <person name="Ward R."/>
            <person name="Stajich J.E."/>
            <person name="Kurbessoian T."/>
        </authorList>
    </citation>
    <scope>NUCLEOTIDE SEQUENCE</scope>
    <source>
        <strain evidence="3">JT2-VF2</strain>
    </source>
</reference>
<feature type="domain" description="XdhC- CoxI" evidence="1">
    <location>
        <begin position="126"/>
        <end position="183"/>
    </location>
</feature>